<dbReference type="GeneID" id="28898548"/>
<dbReference type="Pfam" id="PF18101">
    <property type="entry name" value="Pan3_CK"/>
    <property type="match status" value="1"/>
</dbReference>
<feature type="domain" description="C3H1-type" evidence="14">
    <location>
        <begin position="25"/>
        <end position="54"/>
    </location>
</feature>
<gene>
    <name evidence="10" type="primary">PAN3</name>
    <name evidence="15" type="ORF">L228DRAFT_250792</name>
</gene>
<dbReference type="FunFam" id="1.10.287.3700:FF:000001">
    <property type="entry name" value="PAN2-PAN3 deadenylation complex subunit PAN3"/>
    <property type="match status" value="1"/>
</dbReference>
<dbReference type="InterPro" id="IPR011009">
    <property type="entry name" value="Kinase-like_dom_sf"/>
</dbReference>
<dbReference type="OMA" id="YVFHSVD"/>
<dbReference type="Gene3D" id="1.20.5.5160">
    <property type="match status" value="1"/>
</dbReference>
<dbReference type="InterPro" id="IPR000571">
    <property type="entry name" value="Znf_CCCH"/>
</dbReference>
<dbReference type="Gene3D" id="6.10.250.3160">
    <property type="match status" value="1"/>
</dbReference>
<keyword evidence="4 11" id="KW-0479">Metal-binding</keyword>
<dbReference type="InParanoid" id="A0A164ZYW9"/>
<dbReference type="GO" id="GO:0031251">
    <property type="term" value="C:PAN complex"/>
    <property type="evidence" value="ECO:0007669"/>
    <property type="project" value="UniProtKB-UniRule"/>
</dbReference>
<dbReference type="GO" id="GO:0005524">
    <property type="term" value="F:ATP binding"/>
    <property type="evidence" value="ECO:0007669"/>
    <property type="project" value="UniProtKB-UniRule"/>
</dbReference>
<evidence type="ECO:0000256" key="3">
    <source>
        <dbReference type="ARBA" id="ARBA00022664"/>
    </source>
</evidence>
<keyword evidence="8 10" id="KW-0067">ATP-binding</keyword>
<comment type="domain">
    <text evidence="10">The pseudokinase domain, the coiled-coil (CC), and C-terminal knob domain (CK) form a structural unit (PKC) that forms an extensive high-affinity interaction surface for PAN2.</text>
</comment>
<dbReference type="Gene3D" id="1.10.510.10">
    <property type="entry name" value="Transferase(Phosphotransferase) domain 1"/>
    <property type="match status" value="1"/>
</dbReference>
<dbReference type="Proteomes" id="UP000076632">
    <property type="component" value="Unassembled WGS sequence"/>
</dbReference>
<evidence type="ECO:0000256" key="11">
    <source>
        <dbReference type="PROSITE-ProRule" id="PRU00723"/>
    </source>
</evidence>
<evidence type="ECO:0000256" key="4">
    <source>
        <dbReference type="ARBA" id="ARBA00022723"/>
    </source>
</evidence>
<dbReference type="OrthoDB" id="204958at2759"/>
<feature type="binding site" evidence="10">
    <location>
        <position position="301"/>
    </location>
    <ligand>
        <name>ATP</name>
        <dbReference type="ChEBI" id="CHEBI:30616"/>
    </ligand>
</feature>
<dbReference type="FunCoup" id="A0A164ZYW9">
    <property type="interactions" value="619"/>
</dbReference>
<dbReference type="Pfam" id="PF25586">
    <property type="entry name" value="zf-CCCH_PAN3"/>
    <property type="match status" value="1"/>
</dbReference>
<organism evidence="15 16">
    <name type="scientific">Xylona heveae (strain CBS 132557 / TC161)</name>
    <dbReference type="NCBI Taxonomy" id="1328760"/>
    <lineage>
        <taxon>Eukaryota</taxon>
        <taxon>Fungi</taxon>
        <taxon>Dikarya</taxon>
        <taxon>Ascomycota</taxon>
        <taxon>Pezizomycotina</taxon>
        <taxon>Xylonomycetes</taxon>
        <taxon>Xylonales</taxon>
        <taxon>Xylonaceae</taxon>
        <taxon>Xylona</taxon>
    </lineage>
</organism>
<dbReference type="Pfam" id="PF00069">
    <property type="entry name" value="Pkinase"/>
    <property type="match status" value="1"/>
</dbReference>
<sequence>MAASIRASSGDSRGPQHSPRPKGRDAKDTLCRNVTIYGHCRYEDKGCAFNHDPAKLQGMPSQVDSLKRRLNVESPTFTPSSLANNGGFAKSTTISPKAASAAPFTPKGAAASIITPTINPEPVPAAPEWSVPDIPEFVPQSYDTMQMGDGKAVVNPYDPFVTSTTPIPEIAAATPHPAQINPYAPDVANMGGTAFFQAPATFTQPLQYHLYAPLGPHRENLLAYQRTAHDFFISDNLREELQRKSEASHQLLPNSTLPQLEHFHSLVPLDTTNQKSATIFGYPSWVYKANSSKDGNLYALRRLEGYRLTNEKAIRSVQAWKRVNNGNVVTLHDAFTTRVFGDSSLVFVTDYHPLSKTLAEHHFGSPQRFQGRVAAAHVPEQILWSYIVQIANALKAIHGTGLAARLLDPSKILLTSKNRIRLNACGVLDVVQFGSQVPIQDLQREDLAQLGRLLLCLASNNPAALHTMPKALEYISRSYSPTLKDCVFWLLDTSPNQPKDLDRLFNGLTSKFVAAYDNSLHFSDHLTSELNRELENARILRLMMKLNFINERPEFEHDRQWSETGDRYYLKLFRDYVFHQVDAQGNPAVDLAHVLACLNKLDAGIDEKISLISRDEQNCFIVSYKELKRGVEAAFQDLLKAGRRGP</sequence>
<keyword evidence="3 10" id="KW-0507">mRNA processing</keyword>
<evidence type="ECO:0000256" key="8">
    <source>
        <dbReference type="ARBA" id="ARBA00022840"/>
    </source>
</evidence>
<dbReference type="InterPro" id="IPR030844">
    <property type="entry name" value="PAN3"/>
</dbReference>
<feature type="binding site" evidence="10">
    <location>
        <begin position="350"/>
        <end position="357"/>
    </location>
    <ligand>
        <name>ATP</name>
        <dbReference type="ChEBI" id="CHEBI:30616"/>
    </ligand>
</feature>
<evidence type="ECO:0000256" key="9">
    <source>
        <dbReference type="ARBA" id="ARBA00023054"/>
    </source>
</evidence>
<dbReference type="PROSITE" id="PS50103">
    <property type="entry name" value="ZF_C3H1"/>
    <property type="match status" value="1"/>
</dbReference>
<comment type="subunit">
    <text evidence="10">Homodimer. Forms a heterotrimer with a catalytic subunit PAN2 to form the poly(A)-nuclease (PAN) deadenylation complex. Interacts (via PAM-2 motif) with poly(A)-binding protein PAB1 (via PABC domain), conferring substrate specificity of the enzyme complex.</text>
</comment>
<evidence type="ECO:0000256" key="5">
    <source>
        <dbReference type="ARBA" id="ARBA00022741"/>
    </source>
</evidence>
<reference evidence="15 16" key="1">
    <citation type="journal article" date="2016" name="Fungal Biol.">
        <title>The genome of Xylona heveae provides a window into fungal endophytism.</title>
        <authorList>
            <person name="Gazis R."/>
            <person name="Kuo A."/>
            <person name="Riley R."/>
            <person name="LaButti K."/>
            <person name="Lipzen A."/>
            <person name="Lin J."/>
            <person name="Amirebrahimi M."/>
            <person name="Hesse C.N."/>
            <person name="Spatafora J.W."/>
            <person name="Henrissat B."/>
            <person name="Hainaut M."/>
            <person name="Grigoriev I.V."/>
            <person name="Hibbett D.S."/>
        </authorList>
    </citation>
    <scope>NUCLEOTIDE SEQUENCE [LARGE SCALE GENOMIC DNA]</scope>
    <source>
        <strain evidence="15 16">TC161</strain>
    </source>
</reference>
<feature type="coiled-coil region" evidence="10">
    <location>
        <begin position="510"/>
        <end position="548"/>
    </location>
</feature>
<keyword evidence="9 10" id="KW-0175">Coiled coil</keyword>
<evidence type="ECO:0000256" key="7">
    <source>
        <dbReference type="ARBA" id="ARBA00022833"/>
    </source>
</evidence>
<dbReference type="GO" id="GO:0004672">
    <property type="term" value="F:protein kinase activity"/>
    <property type="evidence" value="ECO:0007669"/>
    <property type="project" value="InterPro"/>
</dbReference>
<keyword evidence="5 10" id="KW-0547">Nucleotide-binding</keyword>
<evidence type="ECO:0000313" key="16">
    <source>
        <dbReference type="Proteomes" id="UP000076632"/>
    </source>
</evidence>
<dbReference type="InterPro" id="IPR041332">
    <property type="entry name" value="Pan3_CK"/>
</dbReference>
<comment type="similarity">
    <text evidence="10">Belongs to the protein kinase superfamily. PAN3 family.</text>
</comment>
<feature type="compositionally biased region" description="Polar residues" evidence="12">
    <location>
        <begin position="1"/>
        <end position="11"/>
    </location>
</feature>
<dbReference type="Gene3D" id="1.10.287.3700">
    <property type="match status" value="1"/>
</dbReference>
<keyword evidence="16" id="KW-1185">Reference proteome</keyword>
<name>A0A164ZYW9_XYLHT</name>
<evidence type="ECO:0000256" key="12">
    <source>
        <dbReference type="SAM" id="MobiDB-lite"/>
    </source>
</evidence>
<evidence type="ECO:0000259" key="14">
    <source>
        <dbReference type="PROSITE" id="PS50103"/>
    </source>
</evidence>
<dbReference type="GO" id="GO:0008143">
    <property type="term" value="F:poly(A) binding"/>
    <property type="evidence" value="ECO:0007669"/>
    <property type="project" value="TreeGrafter"/>
</dbReference>
<feature type="region of interest" description="Disordered" evidence="12">
    <location>
        <begin position="1"/>
        <end position="27"/>
    </location>
</feature>
<dbReference type="AlphaFoldDB" id="A0A164ZYW9"/>
<keyword evidence="2 10" id="KW-0963">Cytoplasm</keyword>
<feature type="zinc finger region" description="C3H1-type" evidence="11">
    <location>
        <begin position="25"/>
        <end position="54"/>
    </location>
</feature>
<dbReference type="InterPro" id="IPR000719">
    <property type="entry name" value="Prot_kinase_dom"/>
</dbReference>
<keyword evidence="7 11" id="KW-0862">Zinc</keyword>
<dbReference type="SMART" id="SM00220">
    <property type="entry name" value="S_TKc"/>
    <property type="match status" value="1"/>
</dbReference>
<dbReference type="GO" id="GO:0000289">
    <property type="term" value="P:nuclear-transcribed mRNA poly(A) tail shortening"/>
    <property type="evidence" value="ECO:0007669"/>
    <property type="project" value="UniProtKB-UniRule"/>
</dbReference>
<evidence type="ECO:0000259" key="13">
    <source>
        <dbReference type="PROSITE" id="PS50011"/>
    </source>
</evidence>
<dbReference type="PANTHER" id="PTHR12272">
    <property type="entry name" value="DEADENYLATION COMPLEX SUBUNIT PAN3"/>
    <property type="match status" value="1"/>
</dbReference>
<feature type="binding site" evidence="10">
    <location>
        <begin position="410"/>
        <end position="411"/>
    </location>
    <ligand>
        <name>ATP</name>
        <dbReference type="ChEBI" id="CHEBI:30616"/>
    </ligand>
</feature>
<dbReference type="GO" id="GO:0000932">
    <property type="term" value="C:P-body"/>
    <property type="evidence" value="ECO:0007669"/>
    <property type="project" value="TreeGrafter"/>
</dbReference>
<accession>A0A164ZYW9</accession>
<protein>
    <recommendedName>
        <fullName evidence="10">PAN2-PAN3 deadenylation complex subunit PAN3</fullName>
    </recommendedName>
    <alternativeName>
        <fullName evidence="10">PAB1P-dependent poly(A)-specific ribonuclease</fullName>
    </alternativeName>
    <alternativeName>
        <fullName evidence="10">Poly(A)-nuclease deadenylation complex subunit 3</fullName>
        <shortName evidence="10">PAN deadenylation complex subunit 3</shortName>
    </alternativeName>
</protein>
<proteinExistence type="inferred from homology"/>
<dbReference type="GO" id="GO:0006397">
    <property type="term" value="P:mRNA processing"/>
    <property type="evidence" value="ECO:0007669"/>
    <property type="project" value="UniProtKB-KW"/>
</dbReference>
<dbReference type="FunFam" id="1.10.510.10:FF:000520">
    <property type="entry name" value="PAN2-PAN3 deadenylation complex subunit PAN3"/>
    <property type="match status" value="1"/>
</dbReference>
<dbReference type="PANTHER" id="PTHR12272:SF11">
    <property type="entry name" value="PAN2-PAN3 DEADENYLATION COMPLEX SUBUNIT PAN3"/>
    <property type="match status" value="1"/>
</dbReference>
<comment type="function">
    <text evidence="10">Regulatory subunit of the poly(A)-nuclease (PAN) deadenylation complex, one of two cytoplasmic mRNA deadenylases involved in mRNA turnover. PAN specifically shortens poly(A) tails of RNA and the activity is stimulated by poly(A)-binding protein PAB1. PAN deadenylation is followed by rapid degradation of the shortened mRNA tails by the CCR4-NOT complex. Deadenylated mRNAs are then degraded by two alternative mechanisms, namely exosome-mediated 3'-5' exonucleolytic degradation, or deadenlyation-dependent mRNA decaping and subsequent 5'-3' exonucleolytic degradation by XRN1. May also be involved in post-transcriptional maturation of mRNA poly(A) tails. PAN3 acts as a positive regulator for PAN activity, recruiting the catalytic subunit PAN2 to mRNA via its interaction with RNA and with PAB1.</text>
</comment>
<dbReference type="GO" id="GO:0008270">
    <property type="term" value="F:zinc ion binding"/>
    <property type="evidence" value="ECO:0007669"/>
    <property type="project" value="UniProtKB-KW"/>
</dbReference>
<evidence type="ECO:0000256" key="6">
    <source>
        <dbReference type="ARBA" id="ARBA00022771"/>
    </source>
</evidence>
<comment type="domain">
    <text evidence="10">Contains a pseudokinase domain. The protein kinase domain is predicted to be catalytically inactive because some of the residues important for catalytic activity are substituted and it lacks the equivalent of the binding site for a peptide substrate. However, it has retained an ATP-binding site and ATP-binding is required for mRNA degradation, stimulating the activity of the PAN2 nuclease in vitro. The nucleotide-binding site is juxtaposed to the RNase active site of PAN2 in the complex and may actually bind nucleosides of a poly(A) RNA rather than ATP, feeding the poly(A)-tail to the active site of the deadenylase and thus increasing the efficiency with which this distributive enzyme degrades oligo(A) RNAs.</text>
</comment>
<evidence type="ECO:0000313" key="15">
    <source>
        <dbReference type="EMBL" id="KZF19720.1"/>
    </source>
</evidence>
<dbReference type="EMBL" id="KV407465">
    <property type="protein sequence ID" value="KZF19720.1"/>
    <property type="molecule type" value="Genomic_DNA"/>
</dbReference>
<dbReference type="STRING" id="1328760.A0A164ZYW9"/>
<evidence type="ECO:0000256" key="1">
    <source>
        <dbReference type="ARBA" id="ARBA00004496"/>
    </source>
</evidence>
<feature type="domain" description="Protein kinase" evidence="13">
    <location>
        <begin position="272"/>
        <end position="555"/>
    </location>
</feature>
<dbReference type="FunFam" id="1.20.5.5160:FF:000002">
    <property type="entry name" value="PAN2-PAN3 deadenylation complex subunit PAN3"/>
    <property type="match status" value="1"/>
</dbReference>
<keyword evidence="6 11" id="KW-0863">Zinc-finger</keyword>
<dbReference type="SUPFAM" id="SSF56112">
    <property type="entry name" value="Protein kinase-like (PK-like)"/>
    <property type="match status" value="1"/>
</dbReference>
<evidence type="ECO:0000256" key="10">
    <source>
        <dbReference type="HAMAP-Rule" id="MF_03181"/>
    </source>
</evidence>
<dbReference type="HAMAP" id="MF_03181">
    <property type="entry name" value="PAN3"/>
    <property type="match status" value="1"/>
</dbReference>
<dbReference type="PROSITE" id="PS50011">
    <property type="entry name" value="PROTEIN_KINASE_DOM"/>
    <property type="match status" value="1"/>
</dbReference>
<comment type="subcellular location">
    <subcellularLocation>
        <location evidence="1 10">Cytoplasm</location>
    </subcellularLocation>
</comment>
<dbReference type="RefSeq" id="XP_018185275.1">
    <property type="nucleotide sequence ID" value="XM_018333411.1"/>
</dbReference>
<evidence type="ECO:0000256" key="2">
    <source>
        <dbReference type="ARBA" id="ARBA00022490"/>
    </source>
</evidence>
<comment type="domain">
    <text evidence="10">The N-terminal zinc finger binds to poly(A) RNA.</text>
</comment>
<feature type="region of interest" description="Knob domain" evidence="10">
    <location>
        <begin position="549"/>
        <end position="646"/>
    </location>
</feature>
<comment type="caution">
    <text evidence="10">Lacks conserved residue(s) required for the propagation of feature annotation.</text>
</comment>